<dbReference type="SUPFAM" id="SSF52980">
    <property type="entry name" value="Restriction endonuclease-like"/>
    <property type="match status" value="1"/>
</dbReference>
<feature type="coiled-coil region" evidence="1">
    <location>
        <begin position="186"/>
        <end position="231"/>
    </location>
</feature>
<sequence>MVSQIESSAPSEIFYPESDGQPMANNTEHFEIIVLIKGNLDILFADNPNVFIAGDLFWYPIEGNNKIKYAPDVMVALNRPKGRRSSYKQWEEGNQPPQVVFEILSPVNTSVEMDRKLLFYSQYGVEEYYIYNPANNELRVWLRGEYGLDWVDVGEKWVSPRLQINFDVSGEQWQLSYPDGQPFMTFGELMARSQAAQQQAQAAQQQAQAAQQQAQAAQQQAQAAQQRLQQAVPRLLSMGLNREQVADALSLSVEDVEAIAMNL</sequence>
<keyword evidence="4" id="KW-0255">Endonuclease</keyword>
<dbReference type="InterPro" id="IPR011335">
    <property type="entry name" value="Restrct_endonuc-II-like"/>
</dbReference>
<reference evidence="4 5" key="1">
    <citation type="journal article" date="2015" name="Genome Announc.">
        <title>Draft Genome Sequence of Cyanobacterium Hassallia byssoidea Strain VB512170, Isolated from Monuments in India.</title>
        <authorList>
            <person name="Singh D."/>
            <person name="Chandrababunaidu M.M."/>
            <person name="Panda A."/>
            <person name="Sen D."/>
            <person name="Bhattacharyya S."/>
            <person name="Adhikary S.P."/>
            <person name="Tripathy S."/>
        </authorList>
    </citation>
    <scope>NUCLEOTIDE SEQUENCE [LARGE SCALE GENOMIC DNA]</scope>
    <source>
        <strain evidence="4 5">VB512170</strain>
    </source>
</reference>
<dbReference type="SUPFAM" id="SSF56954">
    <property type="entry name" value="Outer membrane efflux proteins (OEP)"/>
    <property type="match status" value="1"/>
</dbReference>
<dbReference type="EMBL" id="JTCM02000011">
    <property type="protein sequence ID" value="NEU72576.1"/>
    <property type="molecule type" value="Genomic_DNA"/>
</dbReference>
<dbReference type="AlphaFoldDB" id="A0A846H581"/>
<feature type="region of interest" description="Disordered" evidence="2">
    <location>
        <begin position="1"/>
        <end position="20"/>
    </location>
</feature>
<protein>
    <submittedName>
        <fullName evidence="4">Uma2 family endonuclease</fullName>
    </submittedName>
</protein>
<dbReference type="InterPro" id="IPR015940">
    <property type="entry name" value="UBA"/>
</dbReference>
<keyword evidence="1" id="KW-0175">Coiled coil</keyword>
<evidence type="ECO:0000256" key="1">
    <source>
        <dbReference type="SAM" id="Coils"/>
    </source>
</evidence>
<feature type="compositionally biased region" description="Polar residues" evidence="2">
    <location>
        <begin position="1"/>
        <end position="10"/>
    </location>
</feature>
<evidence type="ECO:0000259" key="3">
    <source>
        <dbReference type="PROSITE" id="PS50030"/>
    </source>
</evidence>
<dbReference type="CDD" id="cd06260">
    <property type="entry name" value="DUF820-like"/>
    <property type="match status" value="1"/>
</dbReference>
<dbReference type="Pfam" id="PF05685">
    <property type="entry name" value="Uma2"/>
    <property type="match status" value="1"/>
</dbReference>
<name>A0A846H581_9CYAN</name>
<gene>
    <name evidence="4" type="ORF">PI95_008345</name>
</gene>
<dbReference type="InterPro" id="IPR012296">
    <property type="entry name" value="Nuclease_put_TT1808"/>
</dbReference>
<dbReference type="Proteomes" id="UP000031549">
    <property type="component" value="Unassembled WGS sequence"/>
</dbReference>
<dbReference type="GO" id="GO:0004519">
    <property type="term" value="F:endonuclease activity"/>
    <property type="evidence" value="ECO:0007669"/>
    <property type="project" value="UniProtKB-KW"/>
</dbReference>
<keyword evidence="4" id="KW-0378">Hydrolase</keyword>
<dbReference type="PROSITE" id="PS50030">
    <property type="entry name" value="UBA"/>
    <property type="match status" value="1"/>
</dbReference>
<dbReference type="PANTHER" id="PTHR33352">
    <property type="entry name" value="SLR1095 PROTEIN"/>
    <property type="match status" value="1"/>
</dbReference>
<evidence type="ECO:0000313" key="4">
    <source>
        <dbReference type="EMBL" id="NEU72576.1"/>
    </source>
</evidence>
<feature type="domain" description="UBA" evidence="3">
    <location>
        <begin position="226"/>
        <end position="263"/>
    </location>
</feature>
<organism evidence="4 5">
    <name type="scientific">Hassallia byssoidea VB512170</name>
    <dbReference type="NCBI Taxonomy" id="1304833"/>
    <lineage>
        <taxon>Bacteria</taxon>
        <taxon>Bacillati</taxon>
        <taxon>Cyanobacteriota</taxon>
        <taxon>Cyanophyceae</taxon>
        <taxon>Nostocales</taxon>
        <taxon>Tolypothrichaceae</taxon>
        <taxon>Hassallia</taxon>
    </lineage>
</organism>
<proteinExistence type="predicted"/>
<accession>A0A846H581</accession>
<evidence type="ECO:0000313" key="5">
    <source>
        <dbReference type="Proteomes" id="UP000031549"/>
    </source>
</evidence>
<dbReference type="InterPro" id="IPR008538">
    <property type="entry name" value="Uma2"/>
</dbReference>
<evidence type="ECO:0000256" key="2">
    <source>
        <dbReference type="SAM" id="MobiDB-lite"/>
    </source>
</evidence>
<comment type="caution">
    <text evidence="4">The sequence shown here is derived from an EMBL/GenBank/DDBJ whole genome shotgun (WGS) entry which is preliminary data.</text>
</comment>
<keyword evidence="5" id="KW-1185">Reference proteome</keyword>
<dbReference type="RefSeq" id="WP_039754734.1">
    <property type="nucleotide sequence ID" value="NZ_JTCM02000011.1"/>
</dbReference>
<dbReference type="Gene3D" id="3.90.1570.10">
    <property type="entry name" value="tt1808, chain A"/>
    <property type="match status" value="1"/>
</dbReference>
<keyword evidence="4" id="KW-0540">Nuclease</keyword>
<dbReference type="PANTHER" id="PTHR33352:SF2">
    <property type="entry name" value="SLL0995 PROTEIN"/>
    <property type="match status" value="1"/>
</dbReference>